<reference evidence="1 2" key="1">
    <citation type="journal article" date="2024" name="Chem. Sci.">
        <title>Discovery of megapolipeptins by genome mining of a Burkholderiales bacteria collection.</title>
        <authorList>
            <person name="Paulo B.S."/>
            <person name="Recchia M.J.J."/>
            <person name="Lee S."/>
            <person name="Fergusson C.H."/>
            <person name="Romanowski S.B."/>
            <person name="Hernandez A."/>
            <person name="Krull N."/>
            <person name="Liu D.Y."/>
            <person name="Cavanagh H."/>
            <person name="Bos A."/>
            <person name="Gray C.A."/>
            <person name="Murphy B.T."/>
            <person name="Linington R.G."/>
            <person name="Eustaquio A.S."/>
        </authorList>
    </citation>
    <scope>NUCLEOTIDE SEQUENCE [LARGE SCALE GENOMIC DNA]</scope>
    <source>
        <strain evidence="1 2">RL17-351-BIE-A</strain>
    </source>
</reference>
<protein>
    <submittedName>
        <fullName evidence="1">Uncharacterized protein</fullName>
    </submittedName>
</protein>
<organism evidence="1 2">
    <name type="scientific">Paraburkholderia phytofirmans</name>
    <dbReference type="NCBI Taxonomy" id="261302"/>
    <lineage>
        <taxon>Bacteria</taxon>
        <taxon>Pseudomonadati</taxon>
        <taxon>Pseudomonadota</taxon>
        <taxon>Betaproteobacteria</taxon>
        <taxon>Burkholderiales</taxon>
        <taxon>Burkholderiaceae</taxon>
        <taxon>Paraburkholderia</taxon>
    </lineage>
</organism>
<proteinExistence type="predicted"/>
<gene>
    <name evidence="1" type="ORF">PQR03_02880</name>
</gene>
<sequence length="61" mass="6987">MTSVIPVRATRFSRTRSNQRRYVCVEALQARSTLAIYIFLHDDGMWCVFPPDAGRPVMSVL</sequence>
<dbReference type="EMBL" id="JAQQDR010000001">
    <property type="protein sequence ID" value="MFM0237069.1"/>
    <property type="molecule type" value="Genomic_DNA"/>
</dbReference>
<dbReference type="Proteomes" id="UP001629274">
    <property type="component" value="Unassembled WGS sequence"/>
</dbReference>
<name>A0ABW9BAK1_9BURK</name>
<evidence type="ECO:0000313" key="2">
    <source>
        <dbReference type="Proteomes" id="UP001629274"/>
    </source>
</evidence>
<keyword evidence="2" id="KW-1185">Reference proteome</keyword>
<accession>A0ABW9BAK1</accession>
<evidence type="ECO:0000313" key="1">
    <source>
        <dbReference type="EMBL" id="MFM0237069.1"/>
    </source>
</evidence>
<comment type="caution">
    <text evidence="1">The sequence shown here is derived from an EMBL/GenBank/DDBJ whole genome shotgun (WGS) entry which is preliminary data.</text>
</comment>